<proteinExistence type="predicted"/>
<protein>
    <submittedName>
        <fullName evidence="1">Uncharacterized protein</fullName>
    </submittedName>
</protein>
<reference evidence="1" key="2">
    <citation type="journal article" date="2015" name="Data Brief">
        <title>Shoot transcriptome of the giant reed, Arundo donax.</title>
        <authorList>
            <person name="Barrero R.A."/>
            <person name="Guerrero F.D."/>
            <person name="Moolhuijzen P."/>
            <person name="Goolsby J.A."/>
            <person name="Tidwell J."/>
            <person name="Bellgard S.E."/>
            <person name="Bellgard M.I."/>
        </authorList>
    </citation>
    <scope>NUCLEOTIDE SEQUENCE</scope>
    <source>
        <tissue evidence="1">Shoot tissue taken approximately 20 cm above the soil surface</tissue>
    </source>
</reference>
<sequence>MYHLALISVQAASKVFFFRKTCADSYSGRYTISPFIVRSS</sequence>
<evidence type="ECO:0000313" key="1">
    <source>
        <dbReference type="EMBL" id="JAE16288.1"/>
    </source>
</evidence>
<accession>A0A0A9G6H2</accession>
<reference evidence="1" key="1">
    <citation type="submission" date="2014-09" db="EMBL/GenBank/DDBJ databases">
        <authorList>
            <person name="Magalhaes I.L.F."/>
            <person name="Oliveira U."/>
            <person name="Santos F.R."/>
            <person name="Vidigal T.H.D.A."/>
            <person name="Brescovit A.D."/>
            <person name="Santos A.J."/>
        </authorList>
    </citation>
    <scope>NUCLEOTIDE SEQUENCE</scope>
    <source>
        <tissue evidence="1">Shoot tissue taken approximately 20 cm above the soil surface</tissue>
    </source>
</reference>
<name>A0A0A9G6H2_ARUDO</name>
<dbReference type="AlphaFoldDB" id="A0A0A9G6H2"/>
<organism evidence="1">
    <name type="scientific">Arundo donax</name>
    <name type="common">Giant reed</name>
    <name type="synonym">Donax arundinaceus</name>
    <dbReference type="NCBI Taxonomy" id="35708"/>
    <lineage>
        <taxon>Eukaryota</taxon>
        <taxon>Viridiplantae</taxon>
        <taxon>Streptophyta</taxon>
        <taxon>Embryophyta</taxon>
        <taxon>Tracheophyta</taxon>
        <taxon>Spermatophyta</taxon>
        <taxon>Magnoliopsida</taxon>
        <taxon>Liliopsida</taxon>
        <taxon>Poales</taxon>
        <taxon>Poaceae</taxon>
        <taxon>PACMAD clade</taxon>
        <taxon>Arundinoideae</taxon>
        <taxon>Arundineae</taxon>
        <taxon>Arundo</taxon>
    </lineage>
</organism>
<dbReference type="EMBL" id="GBRH01181608">
    <property type="protein sequence ID" value="JAE16288.1"/>
    <property type="molecule type" value="Transcribed_RNA"/>
</dbReference>